<keyword evidence="2" id="KW-0449">Lipoprotein</keyword>
<protein>
    <submittedName>
        <fullName evidence="2">Putative lipoprotein</fullName>
    </submittedName>
</protein>
<dbReference type="AlphaFoldDB" id="Q47UI7"/>
<dbReference type="HOGENOM" id="CLU_1692485_0_0_6"/>
<dbReference type="STRING" id="167879.CPS_4897"/>
<keyword evidence="1" id="KW-0732">Signal</keyword>
<dbReference type="EMBL" id="CP000083">
    <property type="protein sequence ID" value="AAZ27402.1"/>
    <property type="molecule type" value="Genomic_DNA"/>
</dbReference>
<dbReference type="RefSeq" id="WP_011045616.1">
    <property type="nucleotide sequence ID" value="NC_003910.7"/>
</dbReference>
<sequence>MTLKILLITLSALFLISCSGRQVEIMDDNGKVIGECYAGVDWHFYGMQDTIDYMLYQCAKDSIEQGYALSDKSLLEKDFTLPKPPKDQAWNKKIAMQHYKNGAISEQKLGYILAAIEYEYMKVAWPAQDDLITGKINQAEFDRIVKKAKYIWLGE</sequence>
<dbReference type="PROSITE" id="PS51257">
    <property type="entry name" value="PROKAR_LIPOPROTEIN"/>
    <property type="match status" value="1"/>
</dbReference>
<evidence type="ECO:0000313" key="3">
    <source>
        <dbReference type="Proteomes" id="UP000000547"/>
    </source>
</evidence>
<dbReference type="Proteomes" id="UP000000547">
    <property type="component" value="Chromosome"/>
</dbReference>
<organism evidence="2 3">
    <name type="scientific">Colwellia psychrerythraea (strain 34H / ATCC BAA-681)</name>
    <name type="common">Vibrio psychroerythus</name>
    <dbReference type="NCBI Taxonomy" id="167879"/>
    <lineage>
        <taxon>Bacteria</taxon>
        <taxon>Pseudomonadati</taxon>
        <taxon>Pseudomonadota</taxon>
        <taxon>Gammaproteobacteria</taxon>
        <taxon>Alteromonadales</taxon>
        <taxon>Colwelliaceae</taxon>
        <taxon>Colwellia</taxon>
    </lineage>
</organism>
<feature type="signal peptide" evidence="1">
    <location>
        <begin position="1"/>
        <end position="21"/>
    </location>
</feature>
<name>Q47UI7_COLP3</name>
<dbReference type="KEGG" id="cps:CPS_4897"/>
<reference evidence="2" key="1">
    <citation type="journal article" date="2005" name="Proc. Natl. Acad. Sci. U.S.A.">
        <title>The psychrophilic lifestyle as revealed by the genome sequence of Colwellia psychrerythraea 34H through genomic and proteomic analyses.</title>
        <authorList>
            <person name="Methe B.A."/>
            <person name="Nelson K.E."/>
            <person name="Deming J.W."/>
            <person name="Momen B."/>
            <person name="Melamud E."/>
            <person name="Zhang X."/>
            <person name="Moult J."/>
            <person name="Madupu R."/>
            <person name="Nelson W.C."/>
            <person name="Dodson R.J."/>
            <person name="Brinkac L.M."/>
            <person name="Daugherty S.C."/>
            <person name="Durkin A.S."/>
            <person name="DeBoy R.T."/>
            <person name="Kolonay J.F."/>
            <person name="Sullivan S.A."/>
            <person name="Zhou L."/>
            <person name="Davidsen T.M."/>
            <person name="Wu M."/>
            <person name="Huston A.L."/>
            <person name="Lewis M."/>
            <person name="Weaver B."/>
            <person name="Weidman J.F."/>
            <person name="Khouri H."/>
            <person name="Utterback T.R."/>
            <person name="Feldblyum T.V."/>
            <person name="Fraser C.M."/>
        </authorList>
    </citation>
    <scope>NUCLEOTIDE SEQUENCE [LARGE SCALE GENOMIC DNA]</scope>
    <source>
        <strain evidence="2">34H</strain>
    </source>
</reference>
<evidence type="ECO:0000313" key="2">
    <source>
        <dbReference type="EMBL" id="AAZ27402.1"/>
    </source>
</evidence>
<evidence type="ECO:0000256" key="1">
    <source>
        <dbReference type="SAM" id="SignalP"/>
    </source>
</evidence>
<feature type="chain" id="PRO_5004233621" evidence="1">
    <location>
        <begin position="22"/>
        <end position="155"/>
    </location>
</feature>
<gene>
    <name evidence="2" type="ordered locus">CPS_4897</name>
</gene>
<proteinExistence type="predicted"/>
<accession>Q47UI7</accession>